<proteinExistence type="predicted"/>
<protein>
    <recommendedName>
        <fullName evidence="5">DUF2254 domain-containing protein</fullName>
    </recommendedName>
</protein>
<feature type="transmembrane region" description="Helical" evidence="2">
    <location>
        <begin position="92"/>
        <end position="113"/>
    </location>
</feature>
<evidence type="ECO:0000256" key="2">
    <source>
        <dbReference type="SAM" id="Phobius"/>
    </source>
</evidence>
<accession>A0A1H1FZ18</accession>
<evidence type="ECO:0000313" key="3">
    <source>
        <dbReference type="EMBL" id="SDR05878.1"/>
    </source>
</evidence>
<feature type="transmembrane region" description="Helical" evidence="2">
    <location>
        <begin position="125"/>
        <end position="144"/>
    </location>
</feature>
<organism evidence="3 4">
    <name type="scientific">Natronobacterium texcoconense</name>
    <dbReference type="NCBI Taxonomy" id="1095778"/>
    <lineage>
        <taxon>Archaea</taxon>
        <taxon>Methanobacteriati</taxon>
        <taxon>Methanobacteriota</taxon>
        <taxon>Stenosarchaea group</taxon>
        <taxon>Halobacteria</taxon>
        <taxon>Halobacteriales</taxon>
        <taxon>Natrialbaceae</taxon>
        <taxon>Natronobacterium</taxon>
    </lineage>
</organism>
<dbReference type="STRING" id="1095778.SAMN04489842_2168"/>
<evidence type="ECO:0000313" key="4">
    <source>
        <dbReference type="Proteomes" id="UP000198848"/>
    </source>
</evidence>
<evidence type="ECO:0008006" key="5">
    <source>
        <dbReference type="Google" id="ProtNLM"/>
    </source>
</evidence>
<dbReference type="RefSeq" id="WP_090381440.1">
    <property type="nucleotide sequence ID" value="NZ_FNLC01000002.1"/>
</dbReference>
<sequence>MTGWNERIGEISPIFGIGAALLALVSLVGWKVAKYNGPIISANAPGTLADVLFTSQASVVAIVFSLTYVGVQLTSPQYSPRLTWLFTENRHLQLTLIVVGISLFINAVVLVVSDLVPPTLRLATAASMIVLAGVSFAAVAEYAIRSLTLATPSGVIAAYKTRITTDKYLSEIRNTRESRRIDENPLRGFHEFLCSQIDDGSNSTWSNGVEVMTTKAEEITRSVLDTKLGKPSSTQTIDRTQTANLPLIREVDTTQASDVREDDVVECNNELVELPDETNLSGESLFRPLLVEFIPELACKAHESDEEDAALMCLKQLRVTHEHGLEYGSKEVVQLCHEGFRTILTDDPETSVSAELALMSWYFALVELRETAKIESKDHYRFLATEIEFYRDLLENERRAEFYADYSVFEGAFTTTNRILSIAIDSGDDNLNAEIRDLWNLDLDSYSARTALIIATFRLLCSLTELAVMDTGEQNMYVSPDTLHRAWSSVAQAASRLDAVPAVPFYRGLIEAGFVISVRTDGDRSTDQVKRWQKTITRVHNDSPAAVEEAFKQVYPQKGTGRRRTATLPQPLLRLAEFKPIREHKDADRILPELDPTAQPQDPQHTR</sequence>
<dbReference type="AlphaFoldDB" id="A0A1H1FZ18"/>
<dbReference type="Proteomes" id="UP000198848">
    <property type="component" value="Unassembled WGS sequence"/>
</dbReference>
<reference evidence="4" key="1">
    <citation type="submission" date="2016-10" db="EMBL/GenBank/DDBJ databases">
        <authorList>
            <person name="Varghese N."/>
            <person name="Submissions S."/>
        </authorList>
    </citation>
    <scope>NUCLEOTIDE SEQUENCE [LARGE SCALE GENOMIC DNA]</scope>
    <source>
        <strain evidence="4">DSM 24767</strain>
    </source>
</reference>
<feature type="transmembrane region" description="Helical" evidence="2">
    <location>
        <begin position="12"/>
        <end position="33"/>
    </location>
</feature>
<keyword evidence="4" id="KW-1185">Reference proteome</keyword>
<feature type="compositionally biased region" description="Polar residues" evidence="1">
    <location>
        <begin position="598"/>
        <end position="607"/>
    </location>
</feature>
<evidence type="ECO:0000256" key="1">
    <source>
        <dbReference type="SAM" id="MobiDB-lite"/>
    </source>
</evidence>
<dbReference type="OrthoDB" id="337548at2157"/>
<feature type="transmembrane region" description="Helical" evidence="2">
    <location>
        <begin position="53"/>
        <end position="71"/>
    </location>
</feature>
<dbReference type="EMBL" id="FNLC01000002">
    <property type="protein sequence ID" value="SDR05878.1"/>
    <property type="molecule type" value="Genomic_DNA"/>
</dbReference>
<keyword evidence="2" id="KW-0472">Membrane</keyword>
<feature type="region of interest" description="Disordered" evidence="1">
    <location>
        <begin position="584"/>
        <end position="607"/>
    </location>
</feature>
<keyword evidence="2" id="KW-0812">Transmembrane</keyword>
<keyword evidence="2" id="KW-1133">Transmembrane helix</keyword>
<gene>
    <name evidence="3" type="ORF">SAMN04489842_2168</name>
</gene>
<name>A0A1H1FZ18_NATTX</name>